<evidence type="ECO:0000313" key="3">
    <source>
        <dbReference type="Proteomes" id="UP000237246"/>
    </source>
</evidence>
<feature type="compositionally biased region" description="Basic and acidic residues" evidence="1">
    <location>
        <begin position="46"/>
        <end position="58"/>
    </location>
</feature>
<protein>
    <submittedName>
        <fullName evidence="2">Uncharacterized protein</fullName>
    </submittedName>
</protein>
<gene>
    <name evidence="2" type="ORF">CIB84_015020</name>
</gene>
<organism evidence="2 3">
    <name type="scientific">Bambusicola thoracicus</name>
    <name type="common">Chinese bamboo-partridge</name>
    <name type="synonym">Perdix thoracica</name>
    <dbReference type="NCBI Taxonomy" id="9083"/>
    <lineage>
        <taxon>Eukaryota</taxon>
        <taxon>Metazoa</taxon>
        <taxon>Chordata</taxon>
        <taxon>Craniata</taxon>
        <taxon>Vertebrata</taxon>
        <taxon>Euteleostomi</taxon>
        <taxon>Archelosauria</taxon>
        <taxon>Archosauria</taxon>
        <taxon>Dinosauria</taxon>
        <taxon>Saurischia</taxon>
        <taxon>Theropoda</taxon>
        <taxon>Coelurosauria</taxon>
        <taxon>Aves</taxon>
        <taxon>Neognathae</taxon>
        <taxon>Galloanserae</taxon>
        <taxon>Galliformes</taxon>
        <taxon>Phasianidae</taxon>
        <taxon>Perdicinae</taxon>
        <taxon>Bambusicola</taxon>
    </lineage>
</organism>
<feature type="region of interest" description="Disordered" evidence="1">
    <location>
        <begin position="44"/>
        <end position="68"/>
    </location>
</feature>
<evidence type="ECO:0000256" key="1">
    <source>
        <dbReference type="SAM" id="MobiDB-lite"/>
    </source>
</evidence>
<name>A0A2P4SAU0_BAMTH</name>
<reference evidence="2 3" key="1">
    <citation type="submission" date="2018-01" db="EMBL/GenBank/DDBJ databases">
        <title>Comparison of the Chinese Bamboo Partridge and Red Junglefowl genome sequences highlights the importance of demography in genome evolution.</title>
        <authorList>
            <person name="Tiley G.P."/>
            <person name="Kimball R.T."/>
            <person name="Braun E.L."/>
            <person name="Burleigh J.G."/>
        </authorList>
    </citation>
    <scope>NUCLEOTIDE SEQUENCE [LARGE SCALE GENOMIC DNA]</scope>
    <source>
        <strain evidence="2">RTK389</strain>
        <tissue evidence="2">Blood</tissue>
    </source>
</reference>
<dbReference type="AlphaFoldDB" id="A0A2P4SAU0"/>
<accession>A0A2P4SAU0</accession>
<evidence type="ECO:0000313" key="2">
    <source>
        <dbReference type="EMBL" id="POI21232.1"/>
    </source>
</evidence>
<proteinExistence type="predicted"/>
<dbReference type="Proteomes" id="UP000237246">
    <property type="component" value="Unassembled WGS sequence"/>
</dbReference>
<dbReference type="EMBL" id="PPHD01071769">
    <property type="protein sequence ID" value="POI21232.1"/>
    <property type="molecule type" value="Genomic_DNA"/>
</dbReference>
<keyword evidence="3" id="KW-1185">Reference proteome</keyword>
<comment type="caution">
    <text evidence="2">The sequence shown here is derived from an EMBL/GenBank/DDBJ whole genome shotgun (WGS) entry which is preliminary data.</text>
</comment>
<sequence length="68" mass="7191">MHPTAPSPWGCLQGTPTAALGIKLHRAGCSQLCKRHVFTPCASCKNHTEHPTAIRHPSEPGTGEGKGH</sequence>